<reference evidence="4" key="1">
    <citation type="submission" date="2025-08" db="UniProtKB">
        <authorList>
            <consortium name="RefSeq"/>
        </authorList>
    </citation>
    <scope>IDENTIFICATION</scope>
    <source>
        <strain evidence="4">USDA-PBARC FA_bdor</strain>
        <tissue evidence="4">Whole organism</tissue>
    </source>
</reference>
<feature type="region of interest" description="Disordered" evidence="1">
    <location>
        <begin position="224"/>
        <end position="247"/>
    </location>
</feature>
<dbReference type="Proteomes" id="UP000694866">
    <property type="component" value="Unplaced"/>
</dbReference>
<dbReference type="AlphaFoldDB" id="A0A9R1TPW6"/>
<accession>A0A9R1TPW6</accession>
<name>A0A9R1TPW6_9HYME</name>
<sequence length="476" mass="52136">MVDLDAWKLVLPQAGHLGVDKTYRRLYEAYYWPNMFRDVVAFVRHCDICQRCKLLKLQHLHVIQLQQLLIGFRGLGYLQPGANIRRPSRPPGRIEDWTSSPVRVAPASPPASSVPSMSTECIDFGPLGDLSLPSTTATAASPPPALSHPETELATQHPPPTDPRAGEKTPPHPLLRVDEGGEKLPEVTPLGSGRAFAVAATRPSTSAQASTSACTQPAAEGHYVRSHHHHHSEAGRRAAQGNHRRQTTQASALVFRLPQAWPCTPGLPQPHRRAVLRAMPLSTLGRQGLPGPWPVTQPAGGRTAGPSSKPAETSKVRPSPSAAPATSSTRPRPVARSPPRLHDRRAEEYWAPFERVPIRPAAAGPAYPFPREEKRRPRQEDENAEDSELRFLWQPPATAPTSHDTGYRSQEHGYYTSAAASAPTRPALGRGANARFGPPPSQATRWPRGTIEALQSILDQAQRDQQLSPEPRYYPR</sequence>
<feature type="compositionally biased region" description="Low complexity" evidence="1">
    <location>
        <begin position="99"/>
        <end position="116"/>
    </location>
</feature>
<evidence type="ECO:0000259" key="2">
    <source>
        <dbReference type="Pfam" id="PF17921"/>
    </source>
</evidence>
<feature type="region of interest" description="Disordered" evidence="1">
    <location>
        <begin position="361"/>
        <end position="447"/>
    </location>
</feature>
<feature type="region of interest" description="Disordered" evidence="1">
    <location>
        <begin position="283"/>
        <end position="345"/>
    </location>
</feature>
<gene>
    <name evidence="4" type="primary">LOC105272476</name>
</gene>
<feature type="compositionally biased region" description="Basic and acidic residues" evidence="1">
    <location>
        <begin position="370"/>
        <end position="381"/>
    </location>
</feature>
<feature type="compositionally biased region" description="Basic and acidic residues" evidence="1">
    <location>
        <begin position="164"/>
        <end position="173"/>
    </location>
</feature>
<dbReference type="OrthoDB" id="4369127at2759"/>
<dbReference type="PANTHER" id="PTHR47266">
    <property type="entry name" value="ENDONUCLEASE-RELATED"/>
    <property type="match status" value="1"/>
</dbReference>
<evidence type="ECO:0000313" key="3">
    <source>
        <dbReference type="Proteomes" id="UP000694866"/>
    </source>
</evidence>
<feature type="region of interest" description="Disordered" evidence="1">
    <location>
        <begin position="132"/>
        <end position="173"/>
    </location>
</feature>
<dbReference type="InterPro" id="IPR041588">
    <property type="entry name" value="Integrase_H2C2"/>
</dbReference>
<evidence type="ECO:0000313" key="4">
    <source>
        <dbReference type="RefSeq" id="XP_011312928.1"/>
    </source>
</evidence>
<dbReference type="RefSeq" id="XP_011312928.1">
    <property type="nucleotide sequence ID" value="XM_011314626.1"/>
</dbReference>
<proteinExistence type="predicted"/>
<protein>
    <submittedName>
        <fullName evidence="4">Nascent polypeptide-associated complex subunit alpha, muscle-specific form-like</fullName>
    </submittedName>
</protein>
<dbReference type="Gene3D" id="1.10.340.70">
    <property type="match status" value="1"/>
</dbReference>
<dbReference type="GeneID" id="105272476"/>
<dbReference type="KEGG" id="fas:105272476"/>
<feature type="compositionally biased region" description="Low complexity" evidence="1">
    <location>
        <begin position="414"/>
        <end position="427"/>
    </location>
</feature>
<keyword evidence="3" id="KW-1185">Reference proteome</keyword>
<organism evidence="3 4">
    <name type="scientific">Fopius arisanus</name>
    <dbReference type="NCBI Taxonomy" id="64838"/>
    <lineage>
        <taxon>Eukaryota</taxon>
        <taxon>Metazoa</taxon>
        <taxon>Ecdysozoa</taxon>
        <taxon>Arthropoda</taxon>
        <taxon>Hexapoda</taxon>
        <taxon>Insecta</taxon>
        <taxon>Pterygota</taxon>
        <taxon>Neoptera</taxon>
        <taxon>Endopterygota</taxon>
        <taxon>Hymenoptera</taxon>
        <taxon>Apocrita</taxon>
        <taxon>Ichneumonoidea</taxon>
        <taxon>Braconidae</taxon>
        <taxon>Opiinae</taxon>
        <taxon>Fopius</taxon>
    </lineage>
</organism>
<feature type="domain" description="Integrase zinc-binding" evidence="2">
    <location>
        <begin position="14"/>
        <end position="53"/>
    </location>
</feature>
<feature type="compositionally biased region" description="Low complexity" evidence="1">
    <location>
        <begin position="317"/>
        <end position="332"/>
    </location>
</feature>
<dbReference type="Pfam" id="PF17921">
    <property type="entry name" value="Integrase_H2C2"/>
    <property type="match status" value="1"/>
</dbReference>
<dbReference type="InterPro" id="IPR052160">
    <property type="entry name" value="Gypsy_RT_Integrase-like"/>
</dbReference>
<evidence type="ECO:0000256" key="1">
    <source>
        <dbReference type="SAM" id="MobiDB-lite"/>
    </source>
</evidence>
<feature type="region of interest" description="Disordered" evidence="1">
    <location>
        <begin position="86"/>
        <end position="116"/>
    </location>
</feature>